<dbReference type="Proteomes" id="UP000179426">
    <property type="component" value="Segment"/>
</dbReference>
<evidence type="ECO:0000256" key="1">
    <source>
        <dbReference type="SAM" id="MobiDB-lite"/>
    </source>
</evidence>
<name>A0A075IKN3_9ADEN</name>
<dbReference type="Proteomes" id="UP000147407">
    <property type="component" value="Segment"/>
</dbReference>
<evidence type="ECO:0000313" key="2">
    <source>
        <dbReference type="EMBL" id="AIF29857.1"/>
    </source>
</evidence>
<evidence type="ECO:0000313" key="5">
    <source>
        <dbReference type="Proteomes" id="UP000179426"/>
    </source>
</evidence>
<feature type="region of interest" description="Disordered" evidence="1">
    <location>
        <begin position="1"/>
        <end position="114"/>
    </location>
</feature>
<dbReference type="EMBL" id="KF577595">
    <property type="protein sequence ID" value="AIF29713.1"/>
    <property type="molecule type" value="Genomic_DNA"/>
</dbReference>
<sequence>MSTAASSRMRVFSGRSTRTYPRAAPTYHCQPCRRVPSRPCRPVRALDTASKHARSNRATAAQKEKQGHGGSAQGARNPASHRHLHQRTRGDQVPSEPPSRPRKDHASQSPDTAY</sequence>
<reference evidence="3" key="2">
    <citation type="submission" date="2016-12" db="EMBL/GenBank/DDBJ databases">
        <title>A human adenovirus species B subtype 21a associated with severe pneumonia.</title>
        <authorList>
            <person name="Hage E."/>
            <person name="Heim A."/>
        </authorList>
    </citation>
    <scope>NUCLEOTIDE SEQUENCE [LARGE SCALE GENOMIC DNA]</scope>
    <source>
        <strain evidence="3">LRTI-8</strain>
    </source>
</reference>
<protein>
    <submittedName>
        <fullName evidence="2">12.6 kDa protein</fullName>
    </submittedName>
</protein>
<accession>A0A075IKN3</accession>
<proteinExistence type="predicted"/>
<dbReference type="Proteomes" id="UP000319517">
    <property type="component" value="Segment"/>
</dbReference>
<organism evidence="2 4">
    <name type="scientific">Human adenovirus 21a</name>
    <dbReference type="NCBI Taxonomy" id="1521028"/>
    <lineage>
        <taxon>Viruses</taxon>
        <taxon>Varidnaviria</taxon>
        <taxon>Bamfordvirae</taxon>
        <taxon>Preplasmiviricota</taxon>
        <taxon>Polisuviricotina</taxon>
        <taxon>Pharingeaviricetes</taxon>
        <taxon>Rowavirales</taxon>
        <taxon>Adenoviridae</taxon>
        <taxon>Mastadenovirus</taxon>
        <taxon>Mastadenovirus blackbeardi</taxon>
        <taxon>Human mastadenovirus B</taxon>
    </lineage>
</organism>
<evidence type="ECO:0000313" key="4">
    <source>
        <dbReference type="Proteomes" id="UP000147407"/>
    </source>
</evidence>
<dbReference type="EMBL" id="KF577599">
    <property type="protein sequence ID" value="AIF29857.1"/>
    <property type="molecule type" value="Genomic_DNA"/>
</dbReference>
<reference evidence="4 5" key="1">
    <citation type="journal article" date="2014" name="J. Infect.">
        <title>A human adenovirus species B subtype 21a associated with severe pneumonia.</title>
        <authorList>
            <person name="Hage E."/>
            <person name="Huzly D."/>
            <person name="Ganzenmueller T."/>
            <person name="Beck R."/>
            <person name="Schulz T.F."/>
            <person name="Heim A."/>
        </authorList>
    </citation>
    <scope>NUCLEOTIDE SEQUENCE [LARGE SCALE GENOMIC DNA]</scope>
    <source>
        <strain evidence="2">LRTI-1</strain>
    </source>
</reference>
<gene>
    <name evidence="2" type="primary">E2B</name>
</gene>
<evidence type="ECO:0000313" key="3">
    <source>
        <dbReference type="EMBL" id="APT35361.1"/>
    </source>
</evidence>
<feature type="compositionally biased region" description="Low complexity" evidence="1">
    <location>
        <begin position="32"/>
        <end position="43"/>
    </location>
</feature>
<dbReference type="EMBL" id="KY307858">
    <property type="protein sequence ID" value="APT35361.1"/>
    <property type="molecule type" value="Genomic_DNA"/>
</dbReference>